<dbReference type="PANTHER" id="PTHR22946:SF9">
    <property type="entry name" value="POLYKETIDE TRANSFERASE AF380"/>
    <property type="match status" value="1"/>
</dbReference>
<name>A0ABR6GLZ4_9BURK</name>
<dbReference type="InterPro" id="IPR050261">
    <property type="entry name" value="FrsA_esterase"/>
</dbReference>
<evidence type="ECO:0000313" key="4">
    <source>
        <dbReference type="EMBL" id="MBB3193131.1"/>
    </source>
</evidence>
<evidence type="ECO:0000259" key="3">
    <source>
        <dbReference type="Pfam" id="PF01738"/>
    </source>
</evidence>
<reference evidence="4 5" key="1">
    <citation type="submission" date="2020-08" db="EMBL/GenBank/DDBJ databases">
        <title>Genomic Encyclopedia of Type Strains, Phase III (KMG-III): the genomes of soil and plant-associated and newly described type strains.</title>
        <authorList>
            <person name="Whitman W."/>
        </authorList>
    </citation>
    <scope>NUCLEOTIDE SEQUENCE [LARGE SCALE GENOMIC DNA]</scope>
    <source>
        <strain evidence="4 5">CECT 7247</strain>
    </source>
</reference>
<evidence type="ECO:0000313" key="5">
    <source>
        <dbReference type="Proteomes" id="UP000574369"/>
    </source>
</evidence>
<dbReference type="RefSeq" id="WP_088449237.1">
    <property type="nucleotide sequence ID" value="NZ_JACHXO010000001.1"/>
</dbReference>
<feature type="signal peptide" evidence="2">
    <location>
        <begin position="1"/>
        <end position="29"/>
    </location>
</feature>
<dbReference type="EMBL" id="JACHXO010000001">
    <property type="protein sequence ID" value="MBB3193131.1"/>
    <property type="molecule type" value="Genomic_DNA"/>
</dbReference>
<accession>A0ABR6GLZ4</accession>
<dbReference type="GO" id="GO:0016787">
    <property type="term" value="F:hydrolase activity"/>
    <property type="evidence" value="ECO:0007669"/>
    <property type="project" value="UniProtKB-KW"/>
</dbReference>
<gene>
    <name evidence="4" type="ORF">FHS28_000496</name>
</gene>
<dbReference type="Proteomes" id="UP000574369">
    <property type="component" value="Unassembled WGS sequence"/>
</dbReference>
<evidence type="ECO:0000256" key="2">
    <source>
        <dbReference type="SAM" id="SignalP"/>
    </source>
</evidence>
<dbReference type="InterPro" id="IPR029058">
    <property type="entry name" value="AB_hydrolase_fold"/>
</dbReference>
<sequence length="335" mass="35801">MLNALRKRLGLAGLCLALWLTGMLQSAAAADVQRVVLRSATPASLFDLARERRDRWTPIDIWGDLSMPEGSQAPVPAVVLSHGSDGVTPSLTQWVSLFNQLGVATLVVDSFGPRGVSSTAADQTAVPAAANVMDALTALQWLADDPRIDARRIGIMGFSRGGSVAYQTAQRPFLRAVVKSDRAFAFHIAAYAGCLQIYTSREVTQAPLLNLVGGADDYTHPEPCEALAAEYAALGTPVKSIRYEGAHHAWDSLLPVRWLPNATSGYACGVVRTDIPSWTVTSVSSGAVIPSADLGTFFKACVTRGAHVGRNAAALEASRRDVTRYVQEVLGRRTE</sequence>
<proteinExistence type="predicted"/>
<keyword evidence="1 4" id="KW-0378">Hydrolase</keyword>
<dbReference type="SUPFAM" id="SSF53474">
    <property type="entry name" value="alpha/beta-Hydrolases"/>
    <property type="match status" value="1"/>
</dbReference>
<dbReference type="InterPro" id="IPR002925">
    <property type="entry name" value="Dienelactn_hydro"/>
</dbReference>
<comment type="caution">
    <text evidence="4">The sequence shown here is derived from an EMBL/GenBank/DDBJ whole genome shotgun (WGS) entry which is preliminary data.</text>
</comment>
<feature type="domain" description="Dienelactone hydrolase" evidence="3">
    <location>
        <begin position="71"/>
        <end position="250"/>
    </location>
</feature>
<dbReference type="Pfam" id="PF01738">
    <property type="entry name" value="DLH"/>
    <property type="match status" value="1"/>
</dbReference>
<keyword evidence="2" id="KW-0732">Signal</keyword>
<organism evidence="4 5">
    <name type="scientific">Roseateles terrae</name>
    <dbReference type="NCBI Taxonomy" id="431060"/>
    <lineage>
        <taxon>Bacteria</taxon>
        <taxon>Pseudomonadati</taxon>
        <taxon>Pseudomonadota</taxon>
        <taxon>Betaproteobacteria</taxon>
        <taxon>Burkholderiales</taxon>
        <taxon>Sphaerotilaceae</taxon>
        <taxon>Roseateles</taxon>
    </lineage>
</organism>
<feature type="chain" id="PRO_5046146595" evidence="2">
    <location>
        <begin position="30"/>
        <end position="335"/>
    </location>
</feature>
<keyword evidence="5" id="KW-1185">Reference proteome</keyword>
<dbReference type="Gene3D" id="3.40.50.1820">
    <property type="entry name" value="alpha/beta hydrolase"/>
    <property type="match status" value="1"/>
</dbReference>
<protein>
    <submittedName>
        <fullName evidence="4">Dienelactone hydrolase</fullName>
    </submittedName>
</protein>
<dbReference type="PANTHER" id="PTHR22946">
    <property type="entry name" value="DIENELACTONE HYDROLASE DOMAIN-CONTAINING PROTEIN-RELATED"/>
    <property type="match status" value="1"/>
</dbReference>
<evidence type="ECO:0000256" key="1">
    <source>
        <dbReference type="ARBA" id="ARBA00022801"/>
    </source>
</evidence>